<dbReference type="Proteomes" id="UP000030752">
    <property type="component" value="Unassembled WGS sequence"/>
</dbReference>
<proteinExistence type="predicted"/>
<dbReference type="HOGENOM" id="CLU_076645_1_1_1"/>
<name>W2S202_CYPE1</name>
<dbReference type="InParanoid" id="W2S202"/>
<dbReference type="STRING" id="1220924.W2S202"/>
<evidence type="ECO:0000313" key="2">
    <source>
        <dbReference type="EMBL" id="ETN42741.1"/>
    </source>
</evidence>
<accession>W2S202</accession>
<evidence type="ECO:0000256" key="1">
    <source>
        <dbReference type="SAM" id="MobiDB-lite"/>
    </source>
</evidence>
<sequence length="250" mass="27669">MADTVRRQSTRLLQQTSTPVPTGIKKASITSSRAPKTAKASAITRPATKKLAQKAPKGAATISPVTQEQLLLTDASAFRAWLDDNENTSDGVWLVLAKKGTTSPTSLTRTQALDEALCSGWIDSQGKSLDAFTSIQRYTPRRAKSLWSAINVGHVARLREEGRMRERGEREVTRAKEDGRWERAYAGPSNMTIPDEVVAALRGKPVAKKRLDGMKNMERYSALLPIVTTHTEATRKRKIDKLVEELSKER</sequence>
<dbReference type="Pfam" id="PF13376">
    <property type="entry name" value="OmdA"/>
    <property type="match status" value="1"/>
</dbReference>
<dbReference type="VEuPathDB" id="FungiDB:HMPREF1541_01899"/>
<dbReference type="RefSeq" id="XP_008714477.1">
    <property type="nucleotide sequence ID" value="XM_008716255.1"/>
</dbReference>
<organism evidence="2 3">
    <name type="scientific">Cyphellophora europaea (strain CBS 101466)</name>
    <name type="common">Phialophora europaea</name>
    <dbReference type="NCBI Taxonomy" id="1220924"/>
    <lineage>
        <taxon>Eukaryota</taxon>
        <taxon>Fungi</taxon>
        <taxon>Dikarya</taxon>
        <taxon>Ascomycota</taxon>
        <taxon>Pezizomycotina</taxon>
        <taxon>Eurotiomycetes</taxon>
        <taxon>Chaetothyriomycetidae</taxon>
        <taxon>Chaetothyriales</taxon>
        <taxon>Cyphellophoraceae</taxon>
        <taxon>Cyphellophora</taxon>
    </lineage>
</organism>
<dbReference type="AlphaFoldDB" id="W2S202"/>
<protein>
    <recommendedName>
        <fullName evidence="4">OmdA domain containing protein</fullName>
    </recommendedName>
</protein>
<dbReference type="eggNOG" id="ENOG502SA7D">
    <property type="taxonomic scope" value="Eukaryota"/>
</dbReference>
<dbReference type="GeneID" id="19969238"/>
<evidence type="ECO:0000313" key="3">
    <source>
        <dbReference type="Proteomes" id="UP000030752"/>
    </source>
</evidence>
<feature type="compositionally biased region" description="Polar residues" evidence="1">
    <location>
        <begin position="10"/>
        <end position="20"/>
    </location>
</feature>
<evidence type="ECO:0008006" key="4">
    <source>
        <dbReference type="Google" id="ProtNLM"/>
    </source>
</evidence>
<reference evidence="2 3" key="1">
    <citation type="submission" date="2013-03" db="EMBL/GenBank/DDBJ databases">
        <title>The Genome Sequence of Phialophora europaea CBS 101466.</title>
        <authorList>
            <consortium name="The Broad Institute Genomics Platform"/>
            <person name="Cuomo C."/>
            <person name="de Hoog S."/>
            <person name="Gorbushina A."/>
            <person name="Walker B."/>
            <person name="Young S.K."/>
            <person name="Zeng Q."/>
            <person name="Gargeya S."/>
            <person name="Fitzgerald M."/>
            <person name="Haas B."/>
            <person name="Abouelleil A."/>
            <person name="Allen A.W."/>
            <person name="Alvarado L."/>
            <person name="Arachchi H.M."/>
            <person name="Berlin A.M."/>
            <person name="Chapman S.B."/>
            <person name="Gainer-Dewar J."/>
            <person name="Goldberg J."/>
            <person name="Griggs A."/>
            <person name="Gujja S."/>
            <person name="Hansen M."/>
            <person name="Howarth C."/>
            <person name="Imamovic A."/>
            <person name="Ireland A."/>
            <person name="Larimer J."/>
            <person name="McCowan C."/>
            <person name="Murphy C."/>
            <person name="Pearson M."/>
            <person name="Poon T.W."/>
            <person name="Priest M."/>
            <person name="Roberts A."/>
            <person name="Saif S."/>
            <person name="Shea T."/>
            <person name="Sisk P."/>
            <person name="Sykes S."/>
            <person name="Wortman J."/>
            <person name="Nusbaum C."/>
            <person name="Birren B."/>
        </authorList>
    </citation>
    <scope>NUCLEOTIDE SEQUENCE [LARGE SCALE GENOMIC DNA]</scope>
    <source>
        <strain evidence="2 3">CBS 101466</strain>
    </source>
</reference>
<feature type="region of interest" description="Disordered" evidence="1">
    <location>
        <begin position="1"/>
        <end position="55"/>
    </location>
</feature>
<gene>
    <name evidence="2" type="ORF">HMPREF1541_01899</name>
</gene>
<dbReference type="OrthoDB" id="10263401at2759"/>
<dbReference type="EMBL" id="KB822718">
    <property type="protein sequence ID" value="ETN42741.1"/>
    <property type="molecule type" value="Genomic_DNA"/>
</dbReference>
<keyword evidence="3" id="KW-1185">Reference proteome</keyword>